<dbReference type="EMBL" id="JAUSQZ010000001">
    <property type="protein sequence ID" value="MDP9825001.1"/>
    <property type="molecule type" value="Genomic_DNA"/>
</dbReference>
<keyword evidence="2" id="KW-1003">Cell membrane</keyword>
<feature type="transmembrane region" description="Helical" evidence="6">
    <location>
        <begin position="53"/>
        <end position="76"/>
    </location>
</feature>
<dbReference type="RefSeq" id="WP_307238330.1">
    <property type="nucleotide sequence ID" value="NZ_JAUSQZ010000001.1"/>
</dbReference>
<evidence type="ECO:0000256" key="4">
    <source>
        <dbReference type="ARBA" id="ARBA00022989"/>
    </source>
</evidence>
<feature type="transmembrane region" description="Helical" evidence="6">
    <location>
        <begin position="331"/>
        <end position="352"/>
    </location>
</feature>
<proteinExistence type="predicted"/>
<gene>
    <name evidence="7" type="ORF">J2S57_000750</name>
</gene>
<feature type="transmembrane region" description="Helical" evidence="6">
    <location>
        <begin position="288"/>
        <end position="311"/>
    </location>
</feature>
<evidence type="ECO:0000256" key="6">
    <source>
        <dbReference type="SAM" id="Phobius"/>
    </source>
</evidence>
<feature type="transmembrane region" description="Helical" evidence="6">
    <location>
        <begin position="359"/>
        <end position="378"/>
    </location>
</feature>
<dbReference type="InterPro" id="IPR050833">
    <property type="entry name" value="Poly_Biosynth_Transport"/>
</dbReference>
<comment type="caution">
    <text evidence="7">The sequence shown here is derived from an EMBL/GenBank/DDBJ whole genome shotgun (WGS) entry which is preliminary data.</text>
</comment>
<evidence type="ECO:0000256" key="5">
    <source>
        <dbReference type="ARBA" id="ARBA00023136"/>
    </source>
</evidence>
<comment type="subcellular location">
    <subcellularLocation>
        <location evidence="1">Cell membrane</location>
        <topology evidence="1">Multi-pass membrane protein</topology>
    </subcellularLocation>
</comment>
<name>A0ABT9NXF6_9ACTN</name>
<evidence type="ECO:0000313" key="7">
    <source>
        <dbReference type="EMBL" id="MDP9825001.1"/>
    </source>
</evidence>
<dbReference type="Proteomes" id="UP001235712">
    <property type="component" value="Unassembled WGS sequence"/>
</dbReference>
<feature type="transmembrane region" description="Helical" evidence="6">
    <location>
        <begin position="150"/>
        <end position="174"/>
    </location>
</feature>
<dbReference type="PANTHER" id="PTHR30250">
    <property type="entry name" value="PST FAMILY PREDICTED COLANIC ACID TRANSPORTER"/>
    <property type="match status" value="1"/>
</dbReference>
<keyword evidence="5 6" id="KW-0472">Membrane</keyword>
<evidence type="ECO:0000256" key="1">
    <source>
        <dbReference type="ARBA" id="ARBA00004651"/>
    </source>
</evidence>
<feature type="transmembrane region" description="Helical" evidence="6">
    <location>
        <begin position="123"/>
        <end position="143"/>
    </location>
</feature>
<evidence type="ECO:0000256" key="2">
    <source>
        <dbReference type="ARBA" id="ARBA00022475"/>
    </source>
</evidence>
<feature type="transmembrane region" description="Helical" evidence="6">
    <location>
        <begin position="97"/>
        <end position="117"/>
    </location>
</feature>
<feature type="transmembrane region" description="Helical" evidence="6">
    <location>
        <begin position="21"/>
        <end position="41"/>
    </location>
</feature>
<reference evidence="7 8" key="1">
    <citation type="submission" date="2023-07" db="EMBL/GenBank/DDBJ databases">
        <title>Sequencing the genomes of 1000 actinobacteria strains.</title>
        <authorList>
            <person name="Klenk H.-P."/>
        </authorList>
    </citation>
    <scope>NUCLEOTIDE SEQUENCE [LARGE SCALE GENOMIC DNA]</scope>
    <source>
        <strain evidence="7 8">DSM 44388</strain>
    </source>
</reference>
<dbReference type="PANTHER" id="PTHR30250:SF11">
    <property type="entry name" value="O-ANTIGEN TRANSPORTER-RELATED"/>
    <property type="match status" value="1"/>
</dbReference>
<dbReference type="Pfam" id="PF13440">
    <property type="entry name" value="Polysacc_synt_3"/>
    <property type="match status" value="1"/>
</dbReference>
<protein>
    <submittedName>
        <fullName evidence="7">O-antigen/teichoic acid export membrane protein</fullName>
    </submittedName>
</protein>
<keyword evidence="8" id="KW-1185">Reference proteome</keyword>
<accession>A0ABT9NXF6</accession>
<feature type="transmembrane region" description="Helical" evidence="6">
    <location>
        <begin position="180"/>
        <end position="199"/>
    </location>
</feature>
<keyword evidence="4 6" id="KW-1133">Transmembrane helix</keyword>
<feature type="transmembrane region" description="Helical" evidence="6">
    <location>
        <begin position="384"/>
        <end position="407"/>
    </location>
</feature>
<sequence>MASPFKNPRLRSVVDIFRGAGVLFAGTMTTQILTGLLYLLAARVMLPDKYGAAASVASIAILAVAICDFGGMTYALRERSAGRMTPLQLVEWQRSKAVVVLAVSPVVGVIAALAGGTLTVSTIAAAAVLFVCNSLALIMGVALRSELRFGAVVGATVTSRVPGVLLIFLLAWRGGVSGDLLVLLLALNSGIEACLYRVLQKRLTAPHEPVVRYHWVHPYRDRSGVGASATVNSLGTLDITVVNNVAGAAVAGQYAAVNRWMGPIGLAAQAVTQAVFPRMSADAASKRFSGLVSALLTVSLSLPVVGTVALLAPWLVNTFLGSAYAGSVHSLQLLCLAIAFAMACQPLSGALVAWRLEKYSTLCVSGGLIVQLGAQAYGAKEFGAAGAAGGAALGQFVTVLLLCFCLWRTRAIWEREEENVQVDLTSSEASQIVNG</sequence>
<evidence type="ECO:0000256" key="3">
    <source>
        <dbReference type="ARBA" id="ARBA00022692"/>
    </source>
</evidence>
<organism evidence="7 8">
    <name type="scientific">Kineosporia succinea</name>
    <dbReference type="NCBI Taxonomy" id="84632"/>
    <lineage>
        <taxon>Bacteria</taxon>
        <taxon>Bacillati</taxon>
        <taxon>Actinomycetota</taxon>
        <taxon>Actinomycetes</taxon>
        <taxon>Kineosporiales</taxon>
        <taxon>Kineosporiaceae</taxon>
        <taxon>Kineosporia</taxon>
    </lineage>
</organism>
<keyword evidence="3 6" id="KW-0812">Transmembrane</keyword>
<evidence type="ECO:0000313" key="8">
    <source>
        <dbReference type="Proteomes" id="UP001235712"/>
    </source>
</evidence>